<accession>A0AAW2ZPN4</accession>
<keyword evidence="3" id="KW-0418">Kinase</keyword>
<dbReference type="Proteomes" id="UP001431209">
    <property type="component" value="Unassembled WGS sequence"/>
</dbReference>
<keyword evidence="4" id="KW-1185">Reference proteome</keyword>
<evidence type="ECO:0000313" key="4">
    <source>
        <dbReference type="Proteomes" id="UP001431209"/>
    </source>
</evidence>
<protein>
    <submittedName>
        <fullName evidence="3">Phosphatidylinositol phosphate kinase</fullName>
    </submittedName>
</protein>
<feature type="region of interest" description="Disordered" evidence="2">
    <location>
        <begin position="254"/>
        <end position="273"/>
    </location>
</feature>
<comment type="caution">
    <text evidence="3">The sequence shown here is derived from an EMBL/GenBank/DDBJ whole genome shotgun (WGS) entry which is preliminary data.</text>
</comment>
<dbReference type="InterPro" id="IPR003409">
    <property type="entry name" value="MORN"/>
</dbReference>
<organism evidence="3 4">
    <name type="scientific">Acrasis kona</name>
    <dbReference type="NCBI Taxonomy" id="1008807"/>
    <lineage>
        <taxon>Eukaryota</taxon>
        <taxon>Discoba</taxon>
        <taxon>Heterolobosea</taxon>
        <taxon>Tetramitia</taxon>
        <taxon>Eutetramitia</taxon>
        <taxon>Acrasidae</taxon>
        <taxon>Acrasis</taxon>
    </lineage>
</organism>
<dbReference type="PANTHER" id="PTHR43215">
    <property type="entry name" value="RADIAL SPOKE HEAD 1 HOMOLOG"/>
    <property type="match status" value="1"/>
</dbReference>
<dbReference type="SMART" id="SM00698">
    <property type="entry name" value="MORN"/>
    <property type="match status" value="5"/>
</dbReference>
<feature type="region of interest" description="Disordered" evidence="2">
    <location>
        <begin position="51"/>
        <end position="78"/>
    </location>
</feature>
<keyword evidence="1" id="KW-0677">Repeat</keyword>
<dbReference type="Gene3D" id="2.20.110.10">
    <property type="entry name" value="Histone H3 K4-specific methyltransferase SET7/9 N-terminal domain"/>
    <property type="match status" value="2"/>
</dbReference>
<name>A0AAW2ZPN4_9EUKA</name>
<dbReference type="GO" id="GO:0005829">
    <property type="term" value="C:cytosol"/>
    <property type="evidence" value="ECO:0007669"/>
    <property type="project" value="TreeGrafter"/>
</dbReference>
<dbReference type="EMBL" id="JAOPGA020001709">
    <property type="protein sequence ID" value="KAL0490694.1"/>
    <property type="molecule type" value="Genomic_DNA"/>
</dbReference>
<dbReference type="Pfam" id="PF02493">
    <property type="entry name" value="MORN"/>
    <property type="match status" value="3"/>
</dbReference>
<evidence type="ECO:0000256" key="2">
    <source>
        <dbReference type="SAM" id="MobiDB-lite"/>
    </source>
</evidence>
<evidence type="ECO:0000256" key="1">
    <source>
        <dbReference type="ARBA" id="ARBA00022737"/>
    </source>
</evidence>
<keyword evidence="3" id="KW-0808">Transferase</keyword>
<evidence type="ECO:0000313" key="3">
    <source>
        <dbReference type="EMBL" id="KAL0490694.1"/>
    </source>
</evidence>
<gene>
    <name evidence="3" type="ORF">AKO1_009672</name>
</gene>
<sequence>MASQQDLTLALSTPTYHQYQTAVASQIELNINVHQNTQIVPAIQNVNNNDVPPANNILNQNNTEYEGERDDKNRRSGFGTLRFITTPNAYYKGEWVEDKMEGQGEYCWGDGHRYCGSFKDNKQHGIGVYFWPTGGKYFGSWSRDKMNGQGTYTRNDGVVYTGQWRDDHQYGEGLKIIPVRVCYGESEKMSRMCIYKEYWTADRCLAMHKEILKFPDVYRVQKMNRFADLDVITVDRSPEEEAIVRRKRCRDEYENNNSSAKKRKKLKLSTLQN</sequence>
<dbReference type="GO" id="GO:0016301">
    <property type="term" value="F:kinase activity"/>
    <property type="evidence" value="ECO:0007669"/>
    <property type="project" value="UniProtKB-KW"/>
</dbReference>
<dbReference type="SUPFAM" id="SSF82185">
    <property type="entry name" value="Histone H3 K4-specific methyltransferase SET7/9 N-terminal domain"/>
    <property type="match status" value="1"/>
</dbReference>
<proteinExistence type="predicted"/>
<reference evidence="3 4" key="1">
    <citation type="submission" date="2024-03" db="EMBL/GenBank/DDBJ databases">
        <title>The Acrasis kona genome and developmental transcriptomes reveal deep origins of eukaryotic multicellular pathways.</title>
        <authorList>
            <person name="Sheikh S."/>
            <person name="Fu C.-J."/>
            <person name="Brown M.W."/>
            <person name="Baldauf S.L."/>
        </authorList>
    </citation>
    <scope>NUCLEOTIDE SEQUENCE [LARGE SCALE GENOMIC DNA]</scope>
    <source>
        <strain evidence="3 4">ATCC MYA-3509</strain>
    </source>
</reference>
<dbReference type="PANTHER" id="PTHR43215:SF14">
    <property type="entry name" value="RADIAL SPOKE HEAD 1 HOMOLOG"/>
    <property type="match status" value="1"/>
</dbReference>
<dbReference type="AlphaFoldDB" id="A0AAW2ZPN4"/>